<dbReference type="Pfam" id="PF20178">
    <property type="entry name" value="ToxA_N"/>
    <property type="match status" value="2"/>
</dbReference>
<dbReference type="Proteomes" id="UP000216113">
    <property type="component" value="Unassembled WGS sequence"/>
</dbReference>
<organism evidence="2 3">
    <name type="scientific">Pseudomonas fragi</name>
    <dbReference type="NCBI Taxonomy" id="296"/>
    <lineage>
        <taxon>Bacteria</taxon>
        <taxon>Pseudomonadati</taxon>
        <taxon>Pseudomonadota</taxon>
        <taxon>Gammaproteobacteria</taxon>
        <taxon>Pseudomonadales</taxon>
        <taxon>Pseudomonadaceae</taxon>
        <taxon>Pseudomonas</taxon>
    </lineage>
</organism>
<dbReference type="EMBL" id="NQKL01000003">
    <property type="protein sequence ID" value="OZY42808.1"/>
    <property type="molecule type" value="Genomic_DNA"/>
</dbReference>
<feature type="domain" description="Dermonecrotic toxin N-terminal" evidence="1">
    <location>
        <begin position="367"/>
        <end position="641"/>
    </location>
</feature>
<proteinExistence type="predicted"/>
<comment type="caution">
    <text evidence="2">The sequence shown here is derived from an EMBL/GenBank/DDBJ whole genome shotgun (WGS) entry which is preliminary data.</text>
</comment>
<evidence type="ECO:0000259" key="1">
    <source>
        <dbReference type="Pfam" id="PF20178"/>
    </source>
</evidence>
<dbReference type="InterPro" id="IPR046673">
    <property type="entry name" value="ToxA_N"/>
</dbReference>
<accession>A0A266LXK9</accession>
<reference evidence="2 3" key="1">
    <citation type="submission" date="2017-08" db="EMBL/GenBank/DDBJ databases">
        <title>Genomic and metabolic characterisation of spoilage-associated Pseudomonas species.</title>
        <authorList>
            <person name="Stanborough T."/>
            <person name="Fegan N."/>
            <person name="Powell S.M."/>
            <person name="Singh T."/>
            <person name="Tamplin M.L."/>
            <person name="Chandry P.S."/>
        </authorList>
    </citation>
    <scope>NUCLEOTIDE SEQUENCE [LARGE SCALE GENOMIC DNA]</scope>
    <source>
        <strain evidence="2 3">F1820</strain>
    </source>
</reference>
<gene>
    <name evidence="2" type="ORF">CJF43_04240</name>
</gene>
<sequence length="1403" mass="155691">MSENTKTLEADQYLSFGSLSLNLPSTLRERKVSRYEASLQGFIGDGEQAANRLTAYRDTHEQVQTQRAETQQATDTLIEGGGESQAADFWTRLDTSGLSLLQRLSAGRSRCLLAEAQLQVYEDRLSEAAYQQIKEVVSEPWSSLRGQSTIRVCDLSLGTSQRSYLLLGTMVITRQTALDDHQTLEPVYLFAPGKGGGLHAFSSVAQLKTQLTRSVRADPDGFWLGHVSLKSRHAARAALMVEGPDVPIILRALDGHAFNLGVEDQIASYREMASLMARGQSLHGESTIAQSLERLRLETAENLLAPDNQAREQGIDLVAEQLRTAQATRDLPDWLLLASVEARAEYAKALTDYARNAVWLEEDLSRNLPSFAVFTRDTLAERLKTDLKREVDPDAVKVDMPDRVTVEVLQTGETPERPHLAGDTLESIAVTGFSTWDDVSLARHTFSLSELARKNIDVGDEQQMLRLKHSYFTLDGVDTKALGLDLNYLVKTIPELDVATLYSIRIMNVFLGRTVSGSQAGAPDISRRLGVFRQAINLEAWVARQQGHLSDRGLRLVQAATAAGNYSHQTGAVFDIDYRYVLLRSPTLRDGSYTEQGLIGLSVVHDKTSGLMLMYLPGAPGNQKFFEDTGEQRLISRLANHVLLNRELLSYFANSAGAGSDVRRNVQNINAILRAGDHGFLVIDPVKAPHMSLTDMQYMARMGKLKEQVYASSRSALDLERRQLERIAERDQGYIKTGLSVIPGVGTVIGVYDGWHDVSAAVGAFARGDYKAGAWLALSAALNLGEAVLTLAPLVVRPRAVGVLLSSLDDTAIKAAAALYDVGRRASKSLQKKRLKDLLPSVSSHKAWRTKAFEGYEVNVRLYDAMRLTGKNENVYLLNNRMYIQVDDKVYEVYRRSGEKTLRLKARPPKNYEPPIRLDTRGRWECHADVGGKGGSPFAELEDVLVDSTPVIPTRQIPAGYDVAQAITPAPIAVVHPQGIESMDRVVIGRRDLFVSRELNDAGDYGIFRIDPDDPARLQAQGALTAEGVYRLVDQPVAPGSDLFEEISQDFVFMDGKCYRVQLDSEQFSWKVVRNGEESTSTWFIEADGLFDPVTQRVVIGNWHLTPQLGEHPHLETLVRQAFDLPATGSDQLVQRFLRYYTRQMIKSVDTRVTRASDVLELERLCEQSLSSKQLPVGRLDEALTAMAIKQPLPIWAPIYDELQGLRTVLPSASGRFYNMEMVRQMRSYMFIGNLDVEVTALLDNYAALRAGVIATHALRTDLARSIMHVAMRHRGYIRLEGGRYKRGTVGFSLVFRGPNGDVYLMEIRHLQPAYRSWGKISFERSSTGRSTMMSDDWIDAVAQRSIMEVPYNPAVVAVQQAKADGRLFKLVGTITPDKDVMVFKIAGPTLSTAEVPVAVGVV</sequence>
<name>A0A266LXK9_PSEFR</name>
<evidence type="ECO:0000313" key="3">
    <source>
        <dbReference type="Proteomes" id="UP000216113"/>
    </source>
</evidence>
<dbReference type="RefSeq" id="WP_095028105.1">
    <property type="nucleotide sequence ID" value="NZ_NQKL01000003.1"/>
</dbReference>
<feature type="domain" description="Dermonecrotic toxin N-terminal" evidence="1">
    <location>
        <begin position="112"/>
        <end position="226"/>
    </location>
</feature>
<evidence type="ECO:0000313" key="2">
    <source>
        <dbReference type="EMBL" id="OZY42808.1"/>
    </source>
</evidence>
<protein>
    <recommendedName>
        <fullName evidence="1">Dermonecrotic toxin N-terminal domain-containing protein</fullName>
    </recommendedName>
</protein>